<accession>A0ABW8Z2Q5</accession>
<dbReference type="RefSeq" id="WP_408165170.1">
    <property type="nucleotide sequence ID" value="NZ_JAQQFR010000001.1"/>
</dbReference>
<name>A0ABW8Z2Q5_9BURK</name>
<keyword evidence="3" id="KW-1185">Reference proteome</keyword>
<sequence>MPNPPIPQSKSDASSSARPNPDREYEDSTESKLDHSKPPHHDKTAADKQHKDEPQLSVGKP</sequence>
<evidence type="ECO:0000256" key="1">
    <source>
        <dbReference type="SAM" id="MobiDB-lite"/>
    </source>
</evidence>
<comment type="caution">
    <text evidence="2">The sequence shown here is derived from an EMBL/GenBank/DDBJ whole genome shotgun (WGS) entry which is preliminary data.</text>
</comment>
<evidence type="ECO:0000313" key="2">
    <source>
        <dbReference type="EMBL" id="MFL9877135.1"/>
    </source>
</evidence>
<feature type="region of interest" description="Disordered" evidence="1">
    <location>
        <begin position="1"/>
        <end position="61"/>
    </location>
</feature>
<dbReference type="EMBL" id="JAQQFR010000001">
    <property type="protein sequence ID" value="MFL9877135.1"/>
    <property type="molecule type" value="Genomic_DNA"/>
</dbReference>
<gene>
    <name evidence="2" type="ORF">PQR63_01980</name>
</gene>
<dbReference type="Proteomes" id="UP001629214">
    <property type="component" value="Unassembled WGS sequence"/>
</dbReference>
<feature type="compositionally biased region" description="Basic and acidic residues" evidence="1">
    <location>
        <begin position="29"/>
        <end position="54"/>
    </location>
</feature>
<organism evidence="2 3">
    <name type="scientific">Herbaspirillum rhizosphaerae</name>
    <dbReference type="NCBI Taxonomy" id="346179"/>
    <lineage>
        <taxon>Bacteria</taxon>
        <taxon>Pseudomonadati</taxon>
        <taxon>Pseudomonadota</taxon>
        <taxon>Betaproteobacteria</taxon>
        <taxon>Burkholderiales</taxon>
        <taxon>Oxalobacteraceae</taxon>
        <taxon>Herbaspirillum</taxon>
    </lineage>
</organism>
<evidence type="ECO:0000313" key="3">
    <source>
        <dbReference type="Proteomes" id="UP001629214"/>
    </source>
</evidence>
<proteinExistence type="predicted"/>
<protein>
    <submittedName>
        <fullName evidence="2">Uncharacterized protein</fullName>
    </submittedName>
</protein>
<reference evidence="2 3" key="1">
    <citation type="journal article" date="2024" name="Chem. Sci.">
        <title>Discovery of megapolipeptins by genome mining of a Burkholderiales bacteria collection.</title>
        <authorList>
            <person name="Paulo B.S."/>
            <person name="Recchia M.J.J."/>
            <person name="Lee S."/>
            <person name="Fergusson C.H."/>
            <person name="Romanowski S.B."/>
            <person name="Hernandez A."/>
            <person name="Krull N."/>
            <person name="Liu D.Y."/>
            <person name="Cavanagh H."/>
            <person name="Bos A."/>
            <person name="Gray C.A."/>
            <person name="Murphy B.T."/>
            <person name="Linington R.G."/>
            <person name="Eustaquio A.S."/>
        </authorList>
    </citation>
    <scope>NUCLEOTIDE SEQUENCE [LARGE SCALE GENOMIC DNA]</scope>
    <source>
        <strain evidence="2 3">RL21-008-BIB-B</strain>
    </source>
</reference>
<feature type="compositionally biased region" description="Polar residues" evidence="1">
    <location>
        <begin position="8"/>
        <end position="18"/>
    </location>
</feature>